<keyword evidence="3" id="KW-0547">Nucleotide-binding</keyword>
<evidence type="ECO:0000256" key="1">
    <source>
        <dbReference type="ARBA" id="ARBA00004123"/>
    </source>
</evidence>
<keyword evidence="5" id="KW-0347">Helicase</keyword>
<dbReference type="SUPFAM" id="SSF53613">
    <property type="entry name" value="Ribokinase-like"/>
    <property type="match status" value="1"/>
</dbReference>
<dbReference type="FunFam" id="1.20.910.10:FF:000003">
    <property type="entry name" value="Hydroxymethylpyrimidine/phosphomethylpyrimidine kinase THI20"/>
    <property type="match status" value="1"/>
</dbReference>
<dbReference type="NCBIfam" id="TIGR00097">
    <property type="entry name" value="HMP-P_kinase"/>
    <property type="match status" value="1"/>
</dbReference>
<dbReference type="Gene3D" id="1.20.910.10">
    <property type="entry name" value="Heme oxygenase-like"/>
    <property type="match status" value="1"/>
</dbReference>
<dbReference type="CDD" id="cd18787">
    <property type="entry name" value="SF2_C_DEAD"/>
    <property type="match status" value="1"/>
</dbReference>
<dbReference type="InterPro" id="IPR014014">
    <property type="entry name" value="RNA_helicase_DEAD_Q_motif"/>
</dbReference>
<dbReference type="FunFam" id="3.40.1190.20:FF:000034">
    <property type="entry name" value="Putative hydroxymethylpyrimidine/ phosphomethylpyrimidine kinase 2"/>
    <property type="match status" value="1"/>
</dbReference>
<dbReference type="InterPro" id="IPR000629">
    <property type="entry name" value="RNA-helicase_DEAD-box_CS"/>
</dbReference>
<dbReference type="CDD" id="cd01169">
    <property type="entry name" value="HMPP_kinase"/>
    <property type="match status" value="1"/>
</dbReference>
<dbReference type="Pfam" id="PF08543">
    <property type="entry name" value="Phos_pyr_kin"/>
    <property type="match status" value="1"/>
</dbReference>
<dbReference type="PROSITE" id="PS51195">
    <property type="entry name" value="Q_MOTIF"/>
    <property type="match status" value="1"/>
</dbReference>
<dbReference type="InterPro" id="IPR027574">
    <property type="entry name" value="Thiaminase_II"/>
</dbReference>
<keyword evidence="4" id="KW-0378">Hydrolase</keyword>
<dbReference type="GO" id="GO:0005634">
    <property type="term" value="C:nucleus"/>
    <property type="evidence" value="ECO:0007669"/>
    <property type="project" value="UniProtKB-SubCell"/>
</dbReference>
<dbReference type="InterPro" id="IPR027417">
    <property type="entry name" value="P-loop_NTPase"/>
</dbReference>
<dbReference type="InterPro" id="IPR004305">
    <property type="entry name" value="Thiaminase-2/PQQC"/>
</dbReference>
<dbReference type="SUPFAM" id="SSF48613">
    <property type="entry name" value="Heme oxygenase-like"/>
    <property type="match status" value="1"/>
</dbReference>
<dbReference type="InterPro" id="IPR014001">
    <property type="entry name" value="Helicase_ATP-bd"/>
</dbReference>
<dbReference type="InterPro" id="IPR004399">
    <property type="entry name" value="HMP/HMP-P_kinase_dom"/>
</dbReference>
<dbReference type="EC" id="3.6.4.13" evidence="2"/>
<dbReference type="Pfam" id="PF00271">
    <property type="entry name" value="Helicase_C"/>
    <property type="match status" value="1"/>
</dbReference>
<dbReference type="GO" id="GO:0009228">
    <property type="term" value="P:thiamine biosynthetic process"/>
    <property type="evidence" value="ECO:0007669"/>
    <property type="project" value="InterPro"/>
</dbReference>
<dbReference type="OrthoDB" id="10028886at2759"/>
<dbReference type="InterPro" id="IPR013749">
    <property type="entry name" value="PM/HMP-P_kinase-1"/>
</dbReference>
<sequence>MGPGNQGIRISIDEADPDTLLTEEEVDLLRDRLTEKSGGTLGYMALRGTHQRVLPGSITIWYWVDVTPRFSSGPSCTLAIQTAATNNNHFSSTDMAPKRILVIAGSDSSGGAGLEADQKVIAAHGCYAMTATTALTAQNTLGVQDIHYTPPAFVKKQIDAVCEDVGVDVVKTGMLASTETIGVVADALRRHNITTSVVDPVMVSTSGSQLLPQSAISTLINDLLPLTTILTPNLPEAKLILEIAGVDVKDPENIDDIVAIARHIQGRGPKWVLLKGGHLPLTRGRVVSKEDSEREIILNVLVGDGGVTVLESQYLQSRNTHGTGCSLASAIACNLASGLPMIKAVKKANSYIEAGIKTATNLGRGSGPINHFHSMYMLPFSPGGFVSYLLDRDDVQMPWKEYTQHAFVQHMGDGTLPVEKFMYYLVQDYLFLIQFARANALSAYKSSDLKDIGRSVQQVFTLQEEIKLHIEFCKDYGLSEEDITRENEDQATTAYTRYVLDIGQSQGWLALQIAMLPCLIGYGIIAKRLYEDPNTVRVGSRYWKWIEQYVDEEYREAMMRGSDLIEKHAVKLSPSRIEELANIFVHATNMERGLWDMGLRAGDRLIASNTPSRSHTTKHAPLRLTASPLTPVSTNTSRIMSYGGGGYGGGREGGRGFSSGYEHSNGGYGSYSNPDYASHNASYGGGGGYGGGDSNGYSGGGGGYGGGGGGYGGGGGGGFGGRDGGDRMSALGQGLKTQSWDLDTMPKFEKSFYKEDPAVAARTPAEVDEYRKEHKMAVTGQNVPKPVTTFDEAGFPSYVMNEVKAQGFAKPTAIQAQGWPMALSGRDVVGVAETGSGKTLTYCLPAIVHINAQPLLAPGDGPIVLILAPTRELAVQIQQEISKFGKSSRIRNTCVYGGVPKGPQIRDLARGVEVCIATPGRLIDMLEAGKTNLRRVTYLVLDEADRMLDMGFEPQIRKIIGQIRPDRQTCMWSATWPKEVRQLASDYQQDFIQVNIGSLDLSANHRIQQIVEVVSEFEKRDRMAKHLETIMSDKENKILIFTGTKRVADEITRFLRQDGWPALSIHGDKQQNERDWVLNEFKTGKSPIMVATDVASRGIDVRNITHVFNYDYPNNSEDYVHRIGRTGRAGANGTAITLFTTDNSKQARDLVQILTESKQQIDPRLHEMARYGGGGGGGGRWGGGRGRGGGRGGGGRGGGGRTGGNGDPIRNSRW</sequence>
<dbReference type="SUPFAM" id="SSF52540">
    <property type="entry name" value="P-loop containing nucleoside triphosphate hydrolases"/>
    <property type="match status" value="1"/>
</dbReference>
<keyword evidence="15" id="KW-1185">Reference proteome</keyword>
<feature type="region of interest" description="Disordered" evidence="10">
    <location>
        <begin position="1173"/>
        <end position="1214"/>
    </location>
</feature>
<keyword evidence="7" id="KW-0539">Nucleus</keyword>
<feature type="domain" description="Helicase C-terminal" evidence="12">
    <location>
        <begin position="1009"/>
        <end position="1169"/>
    </location>
</feature>
<proteinExistence type="predicted"/>
<evidence type="ECO:0000256" key="8">
    <source>
        <dbReference type="ARBA" id="ARBA00047984"/>
    </source>
</evidence>
<evidence type="ECO:0000256" key="5">
    <source>
        <dbReference type="ARBA" id="ARBA00022806"/>
    </source>
</evidence>
<dbReference type="SMART" id="SM00490">
    <property type="entry name" value="HELICc"/>
    <property type="match status" value="1"/>
</dbReference>
<dbReference type="Proteomes" id="UP000800038">
    <property type="component" value="Unassembled WGS sequence"/>
</dbReference>
<dbReference type="GO" id="GO:0008972">
    <property type="term" value="F:phosphomethylpyrimidine kinase activity"/>
    <property type="evidence" value="ECO:0007669"/>
    <property type="project" value="InterPro"/>
</dbReference>
<feature type="domain" description="Helicase ATP-binding" evidence="11">
    <location>
        <begin position="819"/>
        <end position="994"/>
    </location>
</feature>
<dbReference type="Pfam" id="PF03070">
    <property type="entry name" value="TENA_THI-4"/>
    <property type="match status" value="1"/>
</dbReference>
<comment type="subcellular location">
    <subcellularLocation>
        <location evidence="1">Nucleus</location>
    </subcellularLocation>
</comment>
<keyword evidence="6" id="KW-0067">ATP-binding</keyword>
<evidence type="ECO:0000256" key="6">
    <source>
        <dbReference type="ARBA" id="ARBA00022840"/>
    </source>
</evidence>
<dbReference type="GO" id="GO:0003724">
    <property type="term" value="F:RNA helicase activity"/>
    <property type="evidence" value="ECO:0007669"/>
    <property type="project" value="UniProtKB-EC"/>
</dbReference>
<dbReference type="GO" id="GO:0005524">
    <property type="term" value="F:ATP binding"/>
    <property type="evidence" value="ECO:0007669"/>
    <property type="project" value="UniProtKB-KW"/>
</dbReference>
<comment type="catalytic activity">
    <reaction evidence="8">
        <text>ATP + H2O = ADP + phosphate + H(+)</text>
        <dbReference type="Rhea" id="RHEA:13065"/>
        <dbReference type="ChEBI" id="CHEBI:15377"/>
        <dbReference type="ChEBI" id="CHEBI:15378"/>
        <dbReference type="ChEBI" id="CHEBI:30616"/>
        <dbReference type="ChEBI" id="CHEBI:43474"/>
        <dbReference type="ChEBI" id="CHEBI:456216"/>
        <dbReference type="EC" id="3.6.4.13"/>
    </reaction>
</comment>
<dbReference type="InterPro" id="IPR029056">
    <property type="entry name" value="Ribokinase-like"/>
</dbReference>
<evidence type="ECO:0000256" key="3">
    <source>
        <dbReference type="ARBA" id="ARBA00022741"/>
    </source>
</evidence>
<dbReference type="PROSITE" id="PS00039">
    <property type="entry name" value="DEAD_ATP_HELICASE"/>
    <property type="match status" value="1"/>
</dbReference>
<feature type="compositionally biased region" description="Gly residues" evidence="10">
    <location>
        <begin position="1173"/>
        <end position="1206"/>
    </location>
</feature>
<evidence type="ECO:0000256" key="4">
    <source>
        <dbReference type="ARBA" id="ARBA00022801"/>
    </source>
</evidence>
<dbReference type="NCBIfam" id="TIGR04306">
    <property type="entry name" value="salvage_TenA"/>
    <property type="match status" value="1"/>
</dbReference>
<evidence type="ECO:0000256" key="10">
    <source>
        <dbReference type="SAM" id="MobiDB-lite"/>
    </source>
</evidence>
<dbReference type="InterPro" id="IPR001650">
    <property type="entry name" value="Helicase_C-like"/>
</dbReference>
<name>A0A6A5T6T1_9PLEO</name>
<evidence type="ECO:0000313" key="15">
    <source>
        <dbReference type="Proteomes" id="UP000800038"/>
    </source>
</evidence>
<evidence type="ECO:0000259" key="13">
    <source>
        <dbReference type="PROSITE" id="PS51195"/>
    </source>
</evidence>
<dbReference type="EMBL" id="ML975997">
    <property type="protein sequence ID" value="KAF1947824.1"/>
    <property type="molecule type" value="Genomic_DNA"/>
</dbReference>
<dbReference type="Pfam" id="PF00270">
    <property type="entry name" value="DEAD"/>
    <property type="match status" value="1"/>
</dbReference>
<dbReference type="SMART" id="SM00487">
    <property type="entry name" value="DEXDc"/>
    <property type="match status" value="1"/>
</dbReference>
<reference evidence="14" key="1">
    <citation type="journal article" date="2020" name="Stud. Mycol.">
        <title>101 Dothideomycetes genomes: a test case for predicting lifestyles and emergence of pathogens.</title>
        <authorList>
            <person name="Haridas S."/>
            <person name="Albert R."/>
            <person name="Binder M."/>
            <person name="Bloem J."/>
            <person name="Labutti K."/>
            <person name="Salamov A."/>
            <person name="Andreopoulos B."/>
            <person name="Baker S."/>
            <person name="Barry K."/>
            <person name="Bills G."/>
            <person name="Bluhm B."/>
            <person name="Cannon C."/>
            <person name="Castanera R."/>
            <person name="Culley D."/>
            <person name="Daum C."/>
            <person name="Ezra D."/>
            <person name="Gonzalez J."/>
            <person name="Henrissat B."/>
            <person name="Kuo A."/>
            <person name="Liang C."/>
            <person name="Lipzen A."/>
            <person name="Lutzoni F."/>
            <person name="Magnuson J."/>
            <person name="Mondo S."/>
            <person name="Nolan M."/>
            <person name="Ohm R."/>
            <person name="Pangilinan J."/>
            <person name="Park H.-J."/>
            <person name="Ramirez L."/>
            <person name="Alfaro M."/>
            <person name="Sun H."/>
            <person name="Tritt A."/>
            <person name="Yoshinaga Y."/>
            <person name="Zwiers L.-H."/>
            <person name="Turgeon B."/>
            <person name="Goodwin S."/>
            <person name="Spatafora J."/>
            <person name="Crous P."/>
            <person name="Grigoriev I."/>
        </authorList>
    </citation>
    <scope>NUCLEOTIDE SEQUENCE</scope>
    <source>
        <strain evidence="14">CBS 161.51</strain>
    </source>
</reference>
<dbReference type="GO" id="GO:0050334">
    <property type="term" value="F:thiaminase activity"/>
    <property type="evidence" value="ECO:0007669"/>
    <property type="project" value="InterPro"/>
</dbReference>
<dbReference type="CDD" id="cd19367">
    <property type="entry name" value="TenA_C_ScTHI20-like"/>
    <property type="match status" value="1"/>
</dbReference>
<evidence type="ECO:0000259" key="12">
    <source>
        <dbReference type="PROSITE" id="PS51194"/>
    </source>
</evidence>
<feature type="short sequence motif" description="Q motif" evidence="9">
    <location>
        <begin position="788"/>
        <end position="816"/>
    </location>
</feature>
<dbReference type="InterPro" id="IPR016084">
    <property type="entry name" value="Haem_Oase-like_multi-hlx"/>
</dbReference>
<gene>
    <name evidence="14" type="ORF">EJ02DRAFT_364154</name>
</gene>
<dbReference type="FunFam" id="3.40.50.300:FF:000079">
    <property type="entry name" value="probable ATP-dependent RNA helicase DDX17"/>
    <property type="match status" value="1"/>
</dbReference>
<dbReference type="PROSITE" id="PS51192">
    <property type="entry name" value="HELICASE_ATP_BIND_1"/>
    <property type="match status" value="1"/>
</dbReference>
<feature type="domain" description="DEAD-box RNA helicase Q" evidence="13">
    <location>
        <begin position="788"/>
        <end position="816"/>
    </location>
</feature>
<evidence type="ECO:0000256" key="9">
    <source>
        <dbReference type="PROSITE-ProRule" id="PRU00552"/>
    </source>
</evidence>
<dbReference type="InterPro" id="IPR011545">
    <property type="entry name" value="DEAD/DEAH_box_helicase_dom"/>
</dbReference>
<dbReference type="AlphaFoldDB" id="A0A6A5T6T1"/>
<dbReference type="PANTHER" id="PTHR47958">
    <property type="entry name" value="ATP-DEPENDENT RNA HELICASE DBP3"/>
    <property type="match status" value="1"/>
</dbReference>
<protein>
    <recommendedName>
        <fullName evidence="2">RNA helicase</fullName>
        <ecNumber evidence="2">3.6.4.13</ecNumber>
    </recommendedName>
</protein>
<evidence type="ECO:0000313" key="14">
    <source>
        <dbReference type="EMBL" id="KAF1947824.1"/>
    </source>
</evidence>
<dbReference type="PROSITE" id="PS51194">
    <property type="entry name" value="HELICASE_CTER"/>
    <property type="match status" value="1"/>
</dbReference>
<dbReference type="GO" id="GO:0003676">
    <property type="term" value="F:nucleic acid binding"/>
    <property type="evidence" value="ECO:0007669"/>
    <property type="project" value="InterPro"/>
</dbReference>
<evidence type="ECO:0000256" key="7">
    <source>
        <dbReference type="ARBA" id="ARBA00023242"/>
    </source>
</evidence>
<accession>A0A6A5T6T1</accession>
<dbReference type="CDD" id="cd17966">
    <property type="entry name" value="DEADc_DDX5_DDX17"/>
    <property type="match status" value="1"/>
</dbReference>
<evidence type="ECO:0000259" key="11">
    <source>
        <dbReference type="PROSITE" id="PS51192"/>
    </source>
</evidence>
<organism evidence="14 15">
    <name type="scientific">Clathrospora elynae</name>
    <dbReference type="NCBI Taxonomy" id="706981"/>
    <lineage>
        <taxon>Eukaryota</taxon>
        <taxon>Fungi</taxon>
        <taxon>Dikarya</taxon>
        <taxon>Ascomycota</taxon>
        <taxon>Pezizomycotina</taxon>
        <taxon>Dothideomycetes</taxon>
        <taxon>Pleosporomycetidae</taxon>
        <taxon>Pleosporales</taxon>
        <taxon>Diademaceae</taxon>
        <taxon>Clathrospora</taxon>
    </lineage>
</organism>
<dbReference type="Gene3D" id="3.40.50.300">
    <property type="entry name" value="P-loop containing nucleotide triphosphate hydrolases"/>
    <property type="match status" value="2"/>
</dbReference>
<dbReference type="Gene3D" id="3.40.1190.20">
    <property type="match status" value="1"/>
</dbReference>
<dbReference type="FunFam" id="3.40.50.300:FF:000008">
    <property type="entry name" value="ATP-dependent RNA helicase RhlB"/>
    <property type="match status" value="1"/>
</dbReference>
<evidence type="ECO:0000256" key="2">
    <source>
        <dbReference type="ARBA" id="ARBA00012552"/>
    </source>
</evidence>